<proteinExistence type="predicted"/>
<feature type="transmembrane region" description="Helical" evidence="1">
    <location>
        <begin position="126"/>
        <end position="147"/>
    </location>
</feature>
<feature type="transmembrane region" description="Helical" evidence="1">
    <location>
        <begin position="88"/>
        <end position="106"/>
    </location>
</feature>
<protein>
    <submittedName>
        <fullName evidence="2">Uncharacterized protein</fullName>
    </submittedName>
</protein>
<dbReference type="AlphaFoldDB" id="A0A8D5FIB7"/>
<keyword evidence="1" id="KW-1133">Transmembrane helix</keyword>
<keyword evidence="1" id="KW-0472">Membrane</keyword>
<dbReference type="Proteomes" id="UP000826725">
    <property type="component" value="Chromosome"/>
</dbReference>
<evidence type="ECO:0000313" key="2">
    <source>
        <dbReference type="EMBL" id="BCL62157.1"/>
    </source>
</evidence>
<sequence length="157" mass="17605">MFVALLGRFKADQNPELASHALHYGMRSFLICTIINTLAGTWYLFSLPVDVMRLFLGGQTGPTVVFILCLLLVSGVIYGAVKEKLMPTLSGAVILVILMTFIRSWVRSGFLSDWFTLDQLQLAPQYSSMYFFFVTLAVGIICLTWLLQKTVSVLNRL</sequence>
<reference evidence="2" key="1">
    <citation type="submission" date="2020-09" db="EMBL/GenBank/DDBJ databases">
        <title>Desulfogranum mesoprofundum gen. nov., sp. nov., a novel mesophilic, sulfate-reducing chemolithoautotroph isolated from a deep-sea hydrothermal vent chimney in the Suiyo Seamount.</title>
        <authorList>
            <person name="Hashimoto Y."/>
            <person name="Nakagawa S."/>
        </authorList>
    </citation>
    <scope>NUCLEOTIDE SEQUENCE</scope>
    <source>
        <strain evidence="2">KT2</strain>
    </source>
</reference>
<feature type="transmembrane region" description="Helical" evidence="1">
    <location>
        <begin position="64"/>
        <end position="81"/>
    </location>
</feature>
<name>A0A8D5FIB7_9BACT</name>
<feature type="transmembrane region" description="Helical" evidence="1">
    <location>
        <begin position="21"/>
        <end position="44"/>
    </location>
</feature>
<accession>A0A8D5FIB7</accession>
<organism evidence="2 3">
    <name type="scientific">Desulfomarina profundi</name>
    <dbReference type="NCBI Taxonomy" id="2772557"/>
    <lineage>
        <taxon>Bacteria</taxon>
        <taxon>Pseudomonadati</taxon>
        <taxon>Thermodesulfobacteriota</taxon>
        <taxon>Desulfobulbia</taxon>
        <taxon>Desulfobulbales</taxon>
        <taxon>Desulfobulbaceae</taxon>
        <taxon>Desulfomarina</taxon>
    </lineage>
</organism>
<evidence type="ECO:0000256" key="1">
    <source>
        <dbReference type="SAM" id="Phobius"/>
    </source>
</evidence>
<dbReference type="KEGG" id="dbk:DGMP_28500"/>
<evidence type="ECO:0000313" key="3">
    <source>
        <dbReference type="Proteomes" id="UP000826725"/>
    </source>
</evidence>
<keyword evidence="3" id="KW-1185">Reference proteome</keyword>
<gene>
    <name evidence="2" type="ORF">DGMP_28500</name>
</gene>
<keyword evidence="1" id="KW-0812">Transmembrane</keyword>
<dbReference type="EMBL" id="AP024086">
    <property type="protein sequence ID" value="BCL62157.1"/>
    <property type="molecule type" value="Genomic_DNA"/>
</dbReference>